<dbReference type="Gene3D" id="1.10.3900.10">
    <property type="entry name" value="YacF-like"/>
    <property type="match status" value="1"/>
</dbReference>
<evidence type="ECO:0000256" key="3">
    <source>
        <dbReference type="ARBA" id="ARBA00023210"/>
    </source>
</evidence>
<dbReference type="PANTHER" id="PTHR39455:SF1">
    <property type="entry name" value="CELL DIVISION PROTEIN ZAPD"/>
    <property type="match status" value="1"/>
</dbReference>
<dbReference type="InterPro" id="IPR009777">
    <property type="entry name" value="ZapD"/>
</dbReference>
<organism evidence="6 7">
    <name type="scientific">Gilliamella apis</name>
    <dbReference type="NCBI Taxonomy" id="1970738"/>
    <lineage>
        <taxon>Bacteria</taxon>
        <taxon>Pseudomonadati</taxon>
        <taxon>Pseudomonadota</taxon>
        <taxon>Gammaproteobacteria</taxon>
        <taxon>Orbales</taxon>
        <taxon>Orbaceae</taxon>
        <taxon>Gilliamella</taxon>
    </lineage>
</organism>
<dbReference type="PANTHER" id="PTHR39455">
    <property type="entry name" value="CELL DIVISION PROTEIN ZAPD"/>
    <property type="match status" value="1"/>
</dbReference>
<dbReference type="Pfam" id="PF07072">
    <property type="entry name" value="ZapD"/>
    <property type="match status" value="1"/>
</dbReference>
<keyword evidence="4 5" id="KW-0131">Cell cycle</keyword>
<proteinExistence type="inferred from homology"/>
<keyword evidence="1 5" id="KW-0963">Cytoplasm</keyword>
<dbReference type="GO" id="GO:0043093">
    <property type="term" value="P:FtsZ-dependent cytokinesis"/>
    <property type="evidence" value="ECO:0007669"/>
    <property type="project" value="UniProtKB-UniRule"/>
</dbReference>
<keyword evidence="2 5" id="KW-0132">Cell division</keyword>
<evidence type="ECO:0000313" key="6">
    <source>
        <dbReference type="EMBL" id="PXY91669.1"/>
    </source>
</evidence>
<dbReference type="InterPro" id="IPR036268">
    <property type="entry name" value="ZapD_sf"/>
</dbReference>
<evidence type="ECO:0000256" key="2">
    <source>
        <dbReference type="ARBA" id="ARBA00022618"/>
    </source>
</evidence>
<accession>A0A2V4DVY0</accession>
<dbReference type="EMBL" id="QGLO01000004">
    <property type="protein sequence ID" value="PXY91669.1"/>
    <property type="molecule type" value="Genomic_DNA"/>
</dbReference>
<name>A0A2V4DVY0_9GAMM</name>
<protein>
    <recommendedName>
        <fullName evidence="5">Cell division protein ZapD</fullName>
    </recommendedName>
    <alternativeName>
        <fullName evidence="5">Z ring-associated protein D</fullName>
    </alternativeName>
</protein>
<dbReference type="AlphaFoldDB" id="A0A2V4DVY0"/>
<evidence type="ECO:0000313" key="7">
    <source>
        <dbReference type="Proteomes" id="UP000247673"/>
    </source>
</evidence>
<evidence type="ECO:0000256" key="5">
    <source>
        <dbReference type="HAMAP-Rule" id="MF_01092"/>
    </source>
</evidence>
<dbReference type="OrthoDB" id="5294622at2"/>
<keyword evidence="3 5" id="KW-0717">Septation</keyword>
<dbReference type="Gene3D" id="2.60.440.10">
    <property type="entry name" value="YacF-like domains"/>
    <property type="match status" value="1"/>
</dbReference>
<dbReference type="GO" id="GO:0032153">
    <property type="term" value="C:cell division site"/>
    <property type="evidence" value="ECO:0007669"/>
    <property type="project" value="TreeGrafter"/>
</dbReference>
<comment type="subcellular location">
    <subcellularLocation>
        <location evidence="5">Cytoplasm</location>
    </subcellularLocation>
    <text evidence="5">Localizes to mid-cell in an FtsZ-dependent manner.</text>
</comment>
<dbReference type="Proteomes" id="UP000247673">
    <property type="component" value="Unassembled WGS sequence"/>
</dbReference>
<evidence type="ECO:0000256" key="4">
    <source>
        <dbReference type="ARBA" id="ARBA00023306"/>
    </source>
</evidence>
<dbReference type="SUPFAM" id="SSF160950">
    <property type="entry name" value="YacF-like"/>
    <property type="match status" value="1"/>
</dbReference>
<dbReference type="GO" id="GO:0005737">
    <property type="term" value="C:cytoplasm"/>
    <property type="evidence" value="ECO:0007669"/>
    <property type="project" value="UniProtKB-SubCell"/>
</dbReference>
<dbReference type="InterPro" id="IPR027462">
    <property type="entry name" value="ZapD_C"/>
</dbReference>
<keyword evidence="7" id="KW-1185">Reference proteome</keyword>
<dbReference type="NCBIfam" id="NF003655">
    <property type="entry name" value="PRK05287.1-3"/>
    <property type="match status" value="1"/>
</dbReference>
<reference evidence="6 7" key="1">
    <citation type="submission" date="2018-05" db="EMBL/GenBank/DDBJ databases">
        <title>Reference genomes for bee gut microbiota database.</title>
        <authorList>
            <person name="Ellegaard K.M."/>
        </authorList>
    </citation>
    <scope>NUCLEOTIDE SEQUENCE [LARGE SCALE GENOMIC DNA]</scope>
    <source>
        <strain evidence="6 7">ESL0172</strain>
    </source>
</reference>
<comment type="function">
    <text evidence="5">Cell division factor that enhances FtsZ-ring assembly. Directly interacts with FtsZ and promotes bundling of FtsZ protofilaments, with a reduction in FtsZ GTPase activity.</text>
</comment>
<gene>
    <name evidence="5" type="primary">zapD</name>
    <name evidence="6" type="ORF">DKK78_04930</name>
</gene>
<evidence type="ECO:0000256" key="1">
    <source>
        <dbReference type="ARBA" id="ARBA00022490"/>
    </source>
</evidence>
<comment type="similarity">
    <text evidence="5">Belongs to the ZapD family.</text>
</comment>
<sequence>MIYMKNICITLKLRIAMNNIVFEHPLNEKMRTWLRLEFLLNQLNTHHHFEQNNALLFFHALSELLEIIERNDVKGDLIKEIESQKQKLLSWIDIDGVDKELLGDMINQYELFLTKFNSSLRLGQPLKDDRFIMAIRQRLMIPGGCCSFDLPSFHLWLNQPQEKRNMQVDNWLQHITILDETLKACLQFIRQLGEFKTFICTNNFFQETNGDVNLIRIRVAFEKNVYPQVSGHMSRYSIRFLPLYAGDNSNIDAIEFELACC</sequence>
<comment type="subunit">
    <text evidence="5">Interacts with FtsZ.</text>
</comment>
<comment type="caution">
    <text evidence="6">The sequence shown here is derived from an EMBL/GenBank/DDBJ whole genome shotgun (WGS) entry which is preliminary data.</text>
</comment>
<dbReference type="HAMAP" id="MF_01092">
    <property type="entry name" value="ZapD"/>
    <property type="match status" value="1"/>
</dbReference>
<dbReference type="GO" id="GO:0000917">
    <property type="term" value="P:division septum assembly"/>
    <property type="evidence" value="ECO:0007669"/>
    <property type="project" value="UniProtKB-KW"/>
</dbReference>